<dbReference type="InterPro" id="IPR011767">
    <property type="entry name" value="GLR_AS"/>
</dbReference>
<keyword evidence="3" id="KW-1185">Reference proteome</keyword>
<dbReference type="RefSeq" id="WP_115249790.1">
    <property type="nucleotide sequence ID" value="NZ_UGSP01000001.1"/>
</dbReference>
<dbReference type="EMBL" id="UGSP01000001">
    <property type="protein sequence ID" value="SUB24623.1"/>
    <property type="molecule type" value="Genomic_DNA"/>
</dbReference>
<evidence type="ECO:0000313" key="2">
    <source>
        <dbReference type="EMBL" id="SUB24623.1"/>
    </source>
</evidence>
<gene>
    <name evidence="2" type="primary">grxB</name>
    <name evidence="2" type="ORF">NCTC11297_01673</name>
</gene>
<accession>A0A379AU28</accession>
<dbReference type="Pfam" id="PF04399">
    <property type="entry name" value="Glutaredoxin2_C"/>
    <property type="match status" value="1"/>
</dbReference>
<dbReference type="SFLD" id="SFLDG01204">
    <property type="entry name" value="Grx2-like.1"/>
    <property type="match status" value="1"/>
</dbReference>
<dbReference type="InterPro" id="IPR011901">
    <property type="entry name" value="Grx2"/>
</dbReference>
<dbReference type="CDD" id="cd03199">
    <property type="entry name" value="GST_C_GRX2"/>
    <property type="match status" value="1"/>
</dbReference>
<dbReference type="InterPro" id="IPR036282">
    <property type="entry name" value="Glutathione-S-Trfase_C_sf"/>
</dbReference>
<dbReference type="InterPro" id="IPR004045">
    <property type="entry name" value="Glutathione_S-Trfase_N"/>
</dbReference>
<dbReference type="NCBIfam" id="TIGR02182">
    <property type="entry name" value="GRXB"/>
    <property type="match status" value="1"/>
</dbReference>
<dbReference type="PROSITE" id="PS50404">
    <property type="entry name" value="GST_NTER"/>
    <property type="match status" value="1"/>
</dbReference>
<dbReference type="InterPro" id="IPR050983">
    <property type="entry name" value="GST_Omega/HSP26"/>
</dbReference>
<proteinExistence type="predicted"/>
<dbReference type="NCBIfam" id="NF007702">
    <property type="entry name" value="PRK10387.1"/>
    <property type="match status" value="1"/>
</dbReference>
<dbReference type="SUPFAM" id="SSF52833">
    <property type="entry name" value="Thioredoxin-like"/>
    <property type="match status" value="1"/>
</dbReference>
<dbReference type="Proteomes" id="UP000255098">
    <property type="component" value="Unassembled WGS sequence"/>
</dbReference>
<dbReference type="InterPro" id="IPR040079">
    <property type="entry name" value="Glutathione_S-Trfase"/>
</dbReference>
<dbReference type="SFLD" id="SFLDS00019">
    <property type="entry name" value="Glutathione_Transferase_(cytos"/>
    <property type="match status" value="1"/>
</dbReference>
<dbReference type="InterPro" id="IPR036249">
    <property type="entry name" value="Thioredoxin-like_sf"/>
</dbReference>
<evidence type="ECO:0000259" key="1">
    <source>
        <dbReference type="PROSITE" id="PS50404"/>
    </source>
</evidence>
<dbReference type="GeneID" id="300133869"/>
<dbReference type="Gene3D" id="1.20.1050.10">
    <property type="match status" value="1"/>
</dbReference>
<dbReference type="Gene3D" id="3.40.30.10">
    <property type="entry name" value="Glutaredoxin"/>
    <property type="match status" value="1"/>
</dbReference>
<sequence length="216" mass="24606">MKLYVYDHCPFCVRARMIFGLKNLPVEEHVLLSDDEATPVALIGKKMAPILIKEDGTAMPESLDIVHYVDQNYGDLLLPDDDVRSDLQAWMQAVSRYYNHLLLPRFVKLGLPEFATQSAVDYFVKKKTESIGDFAENLANSAQYIEKLQQDFTALEYLILSENGVNDQLSMEDILLFPMLRNLTCVKGLVFPPKVKAYVETMAKLSQVELYFDKAV</sequence>
<dbReference type="PROSITE" id="PS00195">
    <property type="entry name" value="GLUTAREDOXIN_1"/>
    <property type="match status" value="1"/>
</dbReference>
<dbReference type="CDD" id="cd03037">
    <property type="entry name" value="GST_N_GRX2"/>
    <property type="match status" value="1"/>
</dbReference>
<dbReference type="Pfam" id="PF13417">
    <property type="entry name" value="GST_N_3"/>
    <property type="match status" value="1"/>
</dbReference>
<name>A0A379AU28_AVIAV</name>
<dbReference type="SFLD" id="SFLDG01183">
    <property type="entry name" value="Grx2-like"/>
    <property type="match status" value="1"/>
</dbReference>
<reference evidence="2 3" key="1">
    <citation type="submission" date="2018-06" db="EMBL/GenBank/DDBJ databases">
        <authorList>
            <consortium name="Pathogen Informatics"/>
            <person name="Doyle S."/>
        </authorList>
    </citation>
    <scope>NUCLEOTIDE SEQUENCE [LARGE SCALE GENOMIC DNA]</scope>
    <source>
        <strain evidence="3">NCTC 11297</strain>
    </source>
</reference>
<protein>
    <submittedName>
        <fullName evidence="2">Glutaredoxin GrxB protein</fullName>
    </submittedName>
</protein>
<dbReference type="SUPFAM" id="SSF47616">
    <property type="entry name" value="GST C-terminal domain-like"/>
    <property type="match status" value="1"/>
</dbReference>
<dbReference type="InterPro" id="IPR007494">
    <property type="entry name" value="Glutaredoxin2_C"/>
</dbReference>
<evidence type="ECO:0000313" key="3">
    <source>
        <dbReference type="Proteomes" id="UP000255098"/>
    </source>
</evidence>
<dbReference type="GO" id="GO:0005829">
    <property type="term" value="C:cytosol"/>
    <property type="evidence" value="ECO:0007669"/>
    <property type="project" value="InterPro"/>
</dbReference>
<organism evidence="2 3">
    <name type="scientific">Avibacterium avium</name>
    <name type="common">Pasteurella avium</name>
    <dbReference type="NCBI Taxonomy" id="751"/>
    <lineage>
        <taxon>Bacteria</taxon>
        <taxon>Pseudomonadati</taxon>
        <taxon>Pseudomonadota</taxon>
        <taxon>Gammaproteobacteria</taxon>
        <taxon>Pasteurellales</taxon>
        <taxon>Pasteurellaceae</taxon>
        <taxon>Avibacterium</taxon>
    </lineage>
</organism>
<dbReference type="PANTHER" id="PTHR43968">
    <property type="match status" value="1"/>
</dbReference>
<dbReference type="PANTHER" id="PTHR43968:SF6">
    <property type="entry name" value="GLUTATHIONE S-TRANSFERASE OMEGA"/>
    <property type="match status" value="1"/>
</dbReference>
<dbReference type="AlphaFoldDB" id="A0A379AU28"/>
<dbReference type="SMR" id="A0A379AU28"/>
<feature type="domain" description="GST N-terminal" evidence="1">
    <location>
        <begin position="1"/>
        <end position="77"/>
    </location>
</feature>